<feature type="transmembrane region" description="Helical" evidence="1">
    <location>
        <begin position="44"/>
        <end position="72"/>
    </location>
</feature>
<keyword evidence="1" id="KW-0812">Transmembrane</keyword>
<reference evidence="2 3" key="1">
    <citation type="journal article" date="2015" name="Nature">
        <title>rRNA introns, odd ribosomes, and small enigmatic genomes across a large radiation of phyla.</title>
        <authorList>
            <person name="Brown C.T."/>
            <person name="Hug L.A."/>
            <person name="Thomas B.C."/>
            <person name="Sharon I."/>
            <person name="Castelle C.J."/>
            <person name="Singh A."/>
            <person name="Wilkins M.J."/>
            <person name="Williams K.H."/>
            <person name="Banfield J.F."/>
        </authorList>
    </citation>
    <scope>NUCLEOTIDE SEQUENCE [LARGE SCALE GENOMIC DNA]</scope>
</reference>
<dbReference type="InterPro" id="IPR043723">
    <property type="entry name" value="DUF5665"/>
</dbReference>
<comment type="caution">
    <text evidence="2">The sequence shown here is derived from an EMBL/GenBank/DDBJ whole genome shotgun (WGS) entry which is preliminary data.</text>
</comment>
<proteinExistence type="predicted"/>
<accession>A0A0G0NN59</accession>
<protein>
    <submittedName>
        <fullName evidence="2">Uncharacterized protein</fullName>
    </submittedName>
</protein>
<name>A0A0G0NN59_9BACT</name>
<gene>
    <name evidence="2" type="ORF">UT40_C0004G0044</name>
</gene>
<dbReference type="AlphaFoldDB" id="A0A0G0NN59"/>
<keyword evidence="1" id="KW-0472">Membrane</keyword>
<sequence>MFKRIKKYHEENAETQNAVKTSFESLKKLKIAYIPYNELLKEGFFAGIGWALGVTVGFVIISSLLVIILNLLGGLPLIGSWTANIIEETQLQLLKRNPIIR</sequence>
<keyword evidence="1" id="KW-1133">Transmembrane helix</keyword>
<dbReference type="Pfam" id="PF18910">
    <property type="entry name" value="DUF5665"/>
    <property type="match status" value="1"/>
</dbReference>
<evidence type="ECO:0000313" key="2">
    <source>
        <dbReference type="EMBL" id="KKR14221.1"/>
    </source>
</evidence>
<evidence type="ECO:0000313" key="3">
    <source>
        <dbReference type="Proteomes" id="UP000034690"/>
    </source>
</evidence>
<dbReference type="EMBL" id="LBWQ01000004">
    <property type="protein sequence ID" value="KKR14221.1"/>
    <property type="molecule type" value="Genomic_DNA"/>
</dbReference>
<organism evidence="2 3">
    <name type="scientific">Candidatus Woesebacteria bacterium GW2011_GWA1_39_21b</name>
    <dbReference type="NCBI Taxonomy" id="1618551"/>
    <lineage>
        <taxon>Bacteria</taxon>
        <taxon>Candidatus Woeseibacteriota</taxon>
    </lineage>
</organism>
<dbReference type="Proteomes" id="UP000034690">
    <property type="component" value="Unassembled WGS sequence"/>
</dbReference>
<evidence type="ECO:0000256" key="1">
    <source>
        <dbReference type="SAM" id="Phobius"/>
    </source>
</evidence>